<name>A0A176YIE1_9BRAD</name>
<dbReference type="EMBL" id="LUUB01000078">
    <property type="protein sequence ID" value="OAF06068.1"/>
    <property type="molecule type" value="Genomic_DNA"/>
</dbReference>
<dbReference type="STRING" id="1505087.AYJ54_20480"/>
<dbReference type="CDD" id="cd00397">
    <property type="entry name" value="DNA_BRE_C"/>
    <property type="match status" value="1"/>
</dbReference>
<keyword evidence="1" id="KW-0233">DNA recombination</keyword>
<dbReference type="GO" id="GO:0015074">
    <property type="term" value="P:DNA integration"/>
    <property type="evidence" value="ECO:0007669"/>
    <property type="project" value="InterPro"/>
</dbReference>
<gene>
    <name evidence="2" type="ORF">AYJ54_20480</name>
</gene>
<evidence type="ECO:0000313" key="2">
    <source>
        <dbReference type="EMBL" id="OAF06068.1"/>
    </source>
</evidence>
<dbReference type="GO" id="GO:0006310">
    <property type="term" value="P:DNA recombination"/>
    <property type="evidence" value="ECO:0007669"/>
    <property type="project" value="UniProtKB-KW"/>
</dbReference>
<accession>A0A176YIE1</accession>
<dbReference type="InterPro" id="IPR013762">
    <property type="entry name" value="Integrase-like_cat_sf"/>
</dbReference>
<dbReference type="SUPFAM" id="SSF56349">
    <property type="entry name" value="DNA breaking-rejoining enzymes"/>
    <property type="match status" value="1"/>
</dbReference>
<keyword evidence="3" id="KW-1185">Reference proteome</keyword>
<sequence>MISAMSSMFKQGVKRRKMLSNPCLGMDKVHEANPDSNREWLMPEWRFVRENAPLEVLIPMMLARYAGLRGQTIVDINRKQFEDHPEGPTGKAVRYAPRKNKKKIKSVLLPVLPELQQFLADLKVQRADGRIAVRDDGSLWVSEKEMQTKVSHWLRDQERAGHIGAGTTLHGLRVSYAAWWRRNGASKSEVADLIGDSSEAMGGHYTRHVEAELNVIRAFERIKDKP</sequence>
<reference evidence="2 3" key="1">
    <citation type="submission" date="2016-03" db="EMBL/GenBank/DDBJ databases">
        <title>Draft Genome Sequence of the Strain BR 10245 (Bradyrhizobium sp.) isolated from nodules of Centrolobium paraense.</title>
        <authorList>
            <person name="Simoes-Araujo J.L.Sr."/>
            <person name="Barauna A.C."/>
            <person name="Silva K."/>
            <person name="Zilli J.E."/>
        </authorList>
    </citation>
    <scope>NUCLEOTIDE SEQUENCE [LARGE SCALE GENOMIC DNA]</scope>
    <source>
        <strain evidence="2 3">BR 10245</strain>
    </source>
</reference>
<dbReference type="InterPro" id="IPR011010">
    <property type="entry name" value="DNA_brk_join_enz"/>
</dbReference>
<organism evidence="2 3">
    <name type="scientific">Bradyrhizobium centrolobii</name>
    <dbReference type="NCBI Taxonomy" id="1505087"/>
    <lineage>
        <taxon>Bacteria</taxon>
        <taxon>Pseudomonadati</taxon>
        <taxon>Pseudomonadota</taxon>
        <taxon>Alphaproteobacteria</taxon>
        <taxon>Hyphomicrobiales</taxon>
        <taxon>Nitrobacteraceae</taxon>
        <taxon>Bradyrhizobium</taxon>
    </lineage>
</organism>
<dbReference type="Gene3D" id="1.10.443.10">
    <property type="entry name" value="Intergrase catalytic core"/>
    <property type="match status" value="1"/>
</dbReference>
<dbReference type="Proteomes" id="UP000076959">
    <property type="component" value="Unassembled WGS sequence"/>
</dbReference>
<evidence type="ECO:0008006" key="4">
    <source>
        <dbReference type="Google" id="ProtNLM"/>
    </source>
</evidence>
<dbReference type="AlphaFoldDB" id="A0A176YIE1"/>
<dbReference type="GO" id="GO:0003677">
    <property type="term" value="F:DNA binding"/>
    <property type="evidence" value="ECO:0007669"/>
    <property type="project" value="InterPro"/>
</dbReference>
<proteinExistence type="predicted"/>
<evidence type="ECO:0000313" key="3">
    <source>
        <dbReference type="Proteomes" id="UP000076959"/>
    </source>
</evidence>
<comment type="caution">
    <text evidence="2">The sequence shown here is derived from an EMBL/GenBank/DDBJ whole genome shotgun (WGS) entry which is preliminary data.</text>
</comment>
<evidence type="ECO:0000256" key="1">
    <source>
        <dbReference type="ARBA" id="ARBA00023172"/>
    </source>
</evidence>
<protein>
    <recommendedName>
        <fullName evidence="4">Tyr recombinase domain-containing protein</fullName>
    </recommendedName>
</protein>